<dbReference type="Gene3D" id="3.30.2350.10">
    <property type="entry name" value="Pseudouridine synthase"/>
    <property type="match status" value="1"/>
</dbReference>
<evidence type="ECO:0000259" key="7">
    <source>
        <dbReference type="Pfam" id="PF16198"/>
    </source>
</evidence>
<dbReference type="InterPro" id="IPR002501">
    <property type="entry name" value="PsdUridine_synth_N"/>
</dbReference>
<keyword evidence="3 5" id="KW-0819">tRNA processing</keyword>
<dbReference type="EMBL" id="JACVXB010000001">
    <property type="protein sequence ID" value="MBD0830962.1"/>
    <property type="molecule type" value="Genomic_DNA"/>
</dbReference>
<evidence type="ECO:0000256" key="4">
    <source>
        <dbReference type="ARBA" id="ARBA00023235"/>
    </source>
</evidence>
<dbReference type="InterPro" id="IPR032819">
    <property type="entry name" value="TruB_C"/>
</dbReference>
<keyword evidence="9" id="KW-1185">Reference proteome</keyword>
<evidence type="ECO:0000256" key="1">
    <source>
        <dbReference type="ARBA" id="ARBA00000385"/>
    </source>
</evidence>
<evidence type="ECO:0000256" key="5">
    <source>
        <dbReference type="HAMAP-Rule" id="MF_01080"/>
    </source>
</evidence>
<protein>
    <recommendedName>
        <fullName evidence="5">tRNA pseudouridine synthase B</fullName>
        <ecNumber evidence="5">5.4.99.25</ecNumber>
    </recommendedName>
    <alternativeName>
        <fullName evidence="5">tRNA pseudouridine(55) synthase</fullName>
        <shortName evidence="5">Psi55 synthase</shortName>
    </alternativeName>
    <alternativeName>
        <fullName evidence="5">tRNA pseudouridylate synthase</fullName>
    </alternativeName>
    <alternativeName>
        <fullName evidence="5">tRNA-uridine isomerase</fullName>
    </alternativeName>
</protein>
<dbReference type="PANTHER" id="PTHR13767">
    <property type="entry name" value="TRNA-PSEUDOURIDINE SYNTHASE"/>
    <property type="match status" value="1"/>
</dbReference>
<dbReference type="EC" id="5.4.99.25" evidence="5"/>
<evidence type="ECO:0000313" key="8">
    <source>
        <dbReference type="EMBL" id="MBD0830962.1"/>
    </source>
</evidence>
<evidence type="ECO:0000256" key="3">
    <source>
        <dbReference type="ARBA" id="ARBA00022694"/>
    </source>
</evidence>
<dbReference type="GO" id="GO:1990481">
    <property type="term" value="P:mRNA pseudouridine synthesis"/>
    <property type="evidence" value="ECO:0007669"/>
    <property type="project" value="TreeGrafter"/>
</dbReference>
<keyword evidence="4 5" id="KW-0413">Isomerase</keyword>
<feature type="active site" description="Nucleophile" evidence="5">
    <location>
        <position position="52"/>
    </location>
</feature>
<dbReference type="GO" id="GO:0003723">
    <property type="term" value="F:RNA binding"/>
    <property type="evidence" value="ECO:0007669"/>
    <property type="project" value="InterPro"/>
</dbReference>
<dbReference type="InterPro" id="IPR014780">
    <property type="entry name" value="tRNA_psdUridine_synth_TruB"/>
</dbReference>
<comment type="catalytic activity">
    <reaction evidence="1 5">
        <text>uridine(55) in tRNA = pseudouridine(55) in tRNA</text>
        <dbReference type="Rhea" id="RHEA:42532"/>
        <dbReference type="Rhea" id="RHEA-COMP:10101"/>
        <dbReference type="Rhea" id="RHEA-COMP:10102"/>
        <dbReference type="ChEBI" id="CHEBI:65314"/>
        <dbReference type="ChEBI" id="CHEBI:65315"/>
        <dbReference type="EC" id="5.4.99.25"/>
    </reaction>
</comment>
<dbReference type="Pfam" id="PF01509">
    <property type="entry name" value="TruB_N"/>
    <property type="match status" value="1"/>
</dbReference>
<comment type="function">
    <text evidence="5">Responsible for synthesis of pseudouridine from uracil-55 in the psi GC loop of transfer RNAs.</text>
</comment>
<evidence type="ECO:0000313" key="9">
    <source>
        <dbReference type="Proteomes" id="UP000600588"/>
    </source>
</evidence>
<dbReference type="Proteomes" id="UP000600588">
    <property type="component" value="Unassembled WGS sequence"/>
</dbReference>
<dbReference type="RefSeq" id="WP_188228744.1">
    <property type="nucleotide sequence ID" value="NZ_JACVXB010000001.1"/>
</dbReference>
<sequence length="233" mass="26202">MSLKDEFLAGKILLIDKPLEWTSFQVVNKLRWEIKQAFKLKKIKVGHAGTLDPLATGLLLICTGKMTKQIDSFQAQIKEYTGTIVLGSTTPSYDLETEINETFPTDHITEALIHKTTEEFVGDIEQYPPVFSALKKDGKRLYEFARAGEAVEIKPRNIHIAEFEITNIRGLEVDFRVVCSKGTYIRSLAHDFGKALNCGGHLSALRRTKIGDFNVKNGITIQDFISTLNNQIE</sequence>
<reference evidence="8 9" key="1">
    <citation type="submission" date="2020-09" db="EMBL/GenBank/DDBJ databases">
        <title>TT11 complete genome.</title>
        <authorList>
            <person name="Wu Z."/>
        </authorList>
    </citation>
    <scope>NUCLEOTIDE SEQUENCE [LARGE SCALE GENOMIC DNA]</scope>
    <source>
        <strain evidence="8 9">TT11</strain>
    </source>
</reference>
<feature type="domain" description="tRNA pseudouridylate synthase B C-terminal" evidence="7">
    <location>
        <begin position="186"/>
        <end position="226"/>
    </location>
</feature>
<accession>A0A8J6PY75</accession>
<dbReference type="NCBIfam" id="TIGR00431">
    <property type="entry name" value="TruB"/>
    <property type="match status" value="1"/>
</dbReference>
<evidence type="ECO:0000256" key="2">
    <source>
        <dbReference type="ARBA" id="ARBA00005642"/>
    </source>
</evidence>
<dbReference type="InterPro" id="IPR020103">
    <property type="entry name" value="PsdUridine_synth_cat_dom_sf"/>
</dbReference>
<gene>
    <name evidence="5 8" type="primary">truB</name>
    <name evidence="8" type="ORF">ICJ83_02345</name>
</gene>
<proteinExistence type="inferred from homology"/>
<dbReference type="PANTHER" id="PTHR13767:SF2">
    <property type="entry name" value="PSEUDOURIDYLATE SYNTHASE TRUB1"/>
    <property type="match status" value="1"/>
</dbReference>
<dbReference type="SUPFAM" id="SSF55120">
    <property type="entry name" value="Pseudouridine synthase"/>
    <property type="match status" value="1"/>
</dbReference>
<dbReference type="CDD" id="cd02573">
    <property type="entry name" value="PseudoU_synth_EcTruB"/>
    <property type="match status" value="1"/>
</dbReference>
<dbReference type="HAMAP" id="MF_01080">
    <property type="entry name" value="TruB_bact"/>
    <property type="match status" value="1"/>
</dbReference>
<dbReference type="Pfam" id="PF16198">
    <property type="entry name" value="TruB_C_2"/>
    <property type="match status" value="1"/>
</dbReference>
<dbReference type="GO" id="GO:0160148">
    <property type="term" value="F:tRNA pseudouridine(55) synthase activity"/>
    <property type="evidence" value="ECO:0007669"/>
    <property type="project" value="UniProtKB-EC"/>
</dbReference>
<name>A0A8J6PY75_9FLAO</name>
<comment type="caution">
    <text evidence="8">The sequence shown here is derived from an EMBL/GenBank/DDBJ whole genome shotgun (WGS) entry which is preliminary data.</text>
</comment>
<feature type="domain" description="Pseudouridine synthase II N-terminal" evidence="6">
    <location>
        <begin position="38"/>
        <end position="185"/>
    </location>
</feature>
<organism evidence="8 9">
    <name type="scientific">Aestuariibaculum sediminum</name>
    <dbReference type="NCBI Taxonomy" id="2770637"/>
    <lineage>
        <taxon>Bacteria</taxon>
        <taxon>Pseudomonadati</taxon>
        <taxon>Bacteroidota</taxon>
        <taxon>Flavobacteriia</taxon>
        <taxon>Flavobacteriales</taxon>
        <taxon>Flavobacteriaceae</taxon>
    </lineage>
</organism>
<dbReference type="AlphaFoldDB" id="A0A8J6PY75"/>
<dbReference type="GO" id="GO:0031119">
    <property type="term" value="P:tRNA pseudouridine synthesis"/>
    <property type="evidence" value="ECO:0007669"/>
    <property type="project" value="UniProtKB-UniRule"/>
</dbReference>
<comment type="similarity">
    <text evidence="2 5">Belongs to the pseudouridine synthase TruB family. Type 1 subfamily.</text>
</comment>
<evidence type="ECO:0000259" key="6">
    <source>
        <dbReference type="Pfam" id="PF01509"/>
    </source>
</evidence>